<keyword evidence="1" id="KW-0472">Membrane</keyword>
<feature type="transmembrane region" description="Helical" evidence="1">
    <location>
        <begin position="36"/>
        <end position="58"/>
    </location>
</feature>
<feature type="transmembrane region" description="Helical" evidence="1">
    <location>
        <begin position="70"/>
        <end position="89"/>
    </location>
</feature>
<proteinExistence type="predicted"/>
<feature type="transmembrane region" description="Helical" evidence="1">
    <location>
        <begin position="153"/>
        <end position="177"/>
    </location>
</feature>
<feature type="transmembrane region" description="Helical" evidence="1">
    <location>
        <begin position="128"/>
        <end position="147"/>
    </location>
</feature>
<evidence type="ECO:0008006" key="4">
    <source>
        <dbReference type="Google" id="ProtNLM"/>
    </source>
</evidence>
<feature type="transmembrane region" description="Helical" evidence="1">
    <location>
        <begin position="95"/>
        <end position="116"/>
    </location>
</feature>
<dbReference type="InterPro" id="IPR005325">
    <property type="entry name" value="DUF308_memb"/>
</dbReference>
<dbReference type="PANTHER" id="PTHR34989:SF1">
    <property type="entry name" value="PROTEIN HDED"/>
    <property type="match status" value="1"/>
</dbReference>
<dbReference type="OrthoDB" id="9815400at2"/>
<keyword evidence="1" id="KW-0812">Transmembrane</keyword>
<accession>A0A2U3K6A0</accession>
<organism evidence="2 3">
    <name type="scientific">Candidatus Sulfotelmatobacter kueseliae</name>
    <dbReference type="NCBI Taxonomy" id="2042962"/>
    <lineage>
        <taxon>Bacteria</taxon>
        <taxon>Pseudomonadati</taxon>
        <taxon>Acidobacteriota</taxon>
        <taxon>Terriglobia</taxon>
        <taxon>Terriglobales</taxon>
        <taxon>Candidatus Korobacteraceae</taxon>
        <taxon>Candidatus Sulfotelmatobacter</taxon>
    </lineage>
</organism>
<gene>
    <name evidence="2" type="ORF">SBA1_140064</name>
</gene>
<dbReference type="EMBL" id="OMOD01000046">
    <property type="protein sequence ID" value="SPF35173.1"/>
    <property type="molecule type" value="Genomic_DNA"/>
</dbReference>
<evidence type="ECO:0000313" key="2">
    <source>
        <dbReference type="EMBL" id="SPF35173.1"/>
    </source>
</evidence>
<keyword evidence="1" id="KW-1133">Transmembrane helix</keyword>
<dbReference type="AlphaFoldDB" id="A0A2U3K6A0"/>
<dbReference type="PANTHER" id="PTHR34989">
    <property type="entry name" value="PROTEIN HDED"/>
    <property type="match status" value="1"/>
</dbReference>
<name>A0A2U3K6A0_9BACT</name>
<evidence type="ECO:0000256" key="1">
    <source>
        <dbReference type="SAM" id="Phobius"/>
    </source>
</evidence>
<reference evidence="3" key="1">
    <citation type="submission" date="2018-02" db="EMBL/GenBank/DDBJ databases">
        <authorList>
            <person name="Hausmann B."/>
        </authorList>
    </citation>
    <scope>NUCLEOTIDE SEQUENCE [LARGE SCALE GENOMIC DNA]</scope>
    <source>
        <strain evidence="3">Peat soil MAG SbA1</strain>
    </source>
</reference>
<protein>
    <recommendedName>
        <fullName evidence="4">HdeD family acid-resistance protein</fullName>
    </recommendedName>
</protein>
<feature type="transmembrane region" description="Helical" evidence="1">
    <location>
        <begin position="12"/>
        <end position="30"/>
    </location>
</feature>
<sequence>MAQQTPSGIVRSASTWSIVWGVSLIILGMLAVGSPFLAAVAVNAVLAWLIVLAGVVHLTVAFHTREAGSLIWRLLVGLAYICFGVYLIARPALGVVSLTLVLASLFLVEGILNIVLFFRIRSIRGSGWVLLDGIITLLLGLMIYTQWPSSSAWAIGTLVGVSMIISGVTRVMVSFAVRKAADTIESKLAA</sequence>
<dbReference type="InterPro" id="IPR052712">
    <property type="entry name" value="Acid_resist_chaperone_HdeD"/>
</dbReference>
<dbReference type="Pfam" id="PF03729">
    <property type="entry name" value="DUF308"/>
    <property type="match status" value="2"/>
</dbReference>
<dbReference type="Proteomes" id="UP000238701">
    <property type="component" value="Unassembled WGS sequence"/>
</dbReference>
<evidence type="ECO:0000313" key="3">
    <source>
        <dbReference type="Proteomes" id="UP000238701"/>
    </source>
</evidence>
<dbReference type="GO" id="GO:0005886">
    <property type="term" value="C:plasma membrane"/>
    <property type="evidence" value="ECO:0007669"/>
    <property type="project" value="TreeGrafter"/>
</dbReference>